<protein>
    <recommendedName>
        <fullName evidence="5">Ankyrin repeat protein</fullName>
    </recommendedName>
</protein>
<accession>A0A8H3VW92</accession>
<dbReference type="Proteomes" id="UP000434172">
    <property type="component" value="Unassembled WGS sequence"/>
</dbReference>
<dbReference type="PROSITE" id="PS50088">
    <property type="entry name" value="ANK_REPEAT"/>
    <property type="match status" value="1"/>
</dbReference>
<gene>
    <name evidence="3" type="ORF">GQ607_017691</name>
</gene>
<sequence length="512" mass="56931">MSSNWLSEWLFGPRGGGPARPDRNQPEGPHHPHNPLNYSIENNRRPDSINRDDQYFADNLSYHRLRPDEGHSPHRPRRIHYNGGRDLPGTYPDSQPSDYRHGHNSDDDSDSLALLGSSRSTSSYLPSTISTGWSHNGNSDAGLTPRTSDDGSGPFNDIVPIGRAHRGGRYIAQYRPSSALPHTAGREIGSRLFYPELEASEVPAVLLGPVELPAADRQPAHWHSQPQQLSPEPPINFDLTPSPFPTPRVYELPANPYVPEPCNPPPPPIVPPRRIQRSPIPPPADLSWESLSSDEKPEADLALGFKIWSQRSREKLEKQLKKGCKNGKVKEVLYILKNSAPKFKQHSSLFESPILECQKAPSEKRNKCLLGLVIAMQEEGHKLKSIGKSTGDTVLTKLLSIRRTSTFQQQVNALNFLLKQGPRSLVNKRDAQGCSPLDYAVLSGNAGAVALLLQHQADPMSENRSQKSARDIAMESASRLTQRSSEFMINNHAHIMNLLFRHGQSCMRARAD</sequence>
<evidence type="ECO:0000256" key="1">
    <source>
        <dbReference type="PROSITE-ProRule" id="PRU00023"/>
    </source>
</evidence>
<dbReference type="Pfam" id="PF00023">
    <property type="entry name" value="Ank"/>
    <property type="match status" value="1"/>
</dbReference>
<evidence type="ECO:0008006" key="5">
    <source>
        <dbReference type="Google" id="ProtNLM"/>
    </source>
</evidence>
<dbReference type="InterPro" id="IPR036770">
    <property type="entry name" value="Ankyrin_rpt-contain_sf"/>
</dbReference>
<feature type="compositionally biased region" description="Polar residues" evidence="2">
    <location>
        <begin position="132"/>
        <end position="141"/>
    </location>
</feature>
<organism evidence="3 4">
    <name type="scientific">Colletotrichum asianum</name>
    <dbReference type="NCBI Taxonomy" id="702518"/>
    <lineage>
        <taxon>Eukaryota</taxon>
        <taxon>Fungi</taxon>
        <taxon>Dikarya</taxon>
        <taxon>Ascomycota</taxon>
        <taxon>Pezizomycotina</taxon>
        <taxon>Sordariomycetes</taxon>
        <taxon>Hypocreomycetidae</taxon>
        <taxon>Glomerellales</taxon>
        <taxon>Glomerellaceae</taxon>
        <taxon>Colletotrichum</taxon>
        <taxon>Colletotrichum gloeosporioides species complex</taxon>
    </lineage>
</organism>
<comment type="caution">
    <text evidence="3">The sequence shown here is derived from an EMBL/GenBank/DDBJ whole genome shotgun (WGS) entry which is preliminary data.</text>
</comment>
<feature type="repeat" description="ANK" evidence="1">
    <location>
        <begin position="432"/>
        <end position="464"/>
    </location>
</feature>
<dbReference type="EMBL" id="WOWK01000238">
    <property type="protein sequence ID" value="KAF0315080.1"/>
    <property type="molecule type" value="Genomic_DNA"/>
</dbReference>
<dbReference type="OrthoDB" id="1601181at2759"/>
<feature type="region of interest" description="Disordered" evidence="2">
    <location>
        <begin position="1"/>
        <end position="153"/>
    </location>
</feature>
<feature type="compositionally biased region" description="Basic and acidic residues" evidence="2">
    <location>
        <begin position="42"/>
        <end position="54"/>
    </location>
</feature>
<dbReference type="PROSITE" id="PS50297">
    <property type="entry name" value="ANK_REP_REGION"/>
    <property type="match status" value="1"/>
</dbReference>
<keyword evidence="4" id="KW-1185">Reference proteome</keyword>
<evidence type="ECO:0000313" key="4">
    <source>
        <dbReference type="Proteomes" id="UP000434172"/>
    </source>
</evidence>
<dbReference type="Gene3D" id="1.25.40.20">
    <property type="entry name" value="Ankyrin repeat-containing domain"/>
    <property type="match status" value="1"/>
</dbReference>
<feature type="compositionally biased region" description="Basic and acidic residues" evidence="2">
    <location>
        <begin position="20"/>
        <end position="30"/>
    </location>
</feature>
<dbReference type="AlphaFoldDB" id="A0A8H3VW92"/>
<evidence type="ECO:0000256" key="2">
    <source>
        <dbReference type="SAM" id="MobiDB-lite"/>
    </source>
</evidence>
<dbReference type="SUPFAM" id="SSF48403">
    <property type="entry name" value="Ankyrin repeat"/>
    <property type="match status" value="1"/>
</dbReference>
<evidence type="ECO:0000313" key="3">
    <source>
        <dbReference type="EMBL" id="KAF0315080.1"/>
    </source>
</evidence>
<proteinExistence type="predicted"/>
<dbReference type="InterPro" id="IPR002110">
    <property type="entry name" value="Ankyrin_rpt"/>
</dbReference>
<name>A0A8H3VW92_9PEZI</name>
<keyword evidence="1" id="KW-0040">ANK repeat</keyword>
<feature type="compositionally biased region" description="Low complexity" evidence="2">
    <location>
        <begin position="111"/>
        <end position="131"/>
    </location>
</feature>
<reference evidence="3 4" key="1">
    <citation type="submission" date="2019-12" db="EMBL/GenBank/DDBJ databases">
        <title>A genome sequence resource for the geographically widespread anthracnose pathogen Colletotrichum asianum.</title>
        <authorList>
            <person name="Meng Y."/>
        </authorList>
    </citation>
    <scope>NUCLEOTIDE SEQUENCE [LARGE SCALE GENOMIC DNA]</scope>
    <source>
        <strain evidence="3 4">ICMP 18580</strain>
    </source>
</reference>